<evidence type="ECO:0000313" key="4">
    <source>
        <dbReference type="Proteomes" id="UP000178912"/>
    </source>
</evidence>
<keyword evidence="2" id="KW-0812">Transmembrane</keyword>
<keyword evidence="2" id="KW-0472">Membrane</keyword>
<accession>A0A1E1KLC7</accession>
<dbReference type="Proteomes" id="UP000178912">
    <property type="component" value="Unassembled WGS sequence"/>
</dbReference>
<dbReference type="EMBL" id="FJUX01000038">
    <property type="protein sequence ID" value="CZS98837.1"/>
    <property type="molecule type" value="Genomic_DNA"/>
</dbReference>
<reference evidence="4" key="1">
    <citation type="submission" date="2016-03" db="EMBL/GenBank/DDBJ databases">
        <authorList>
            <person name="Guldener U."/>
        </authorList>
    </citation>
    <scope>NUCLEOTIDE SEQUENCE [LARGE SCALE GENOMIC DNA]</scope>
    <source>
        <strain evidence="4">04CH-RAC-A.6.1</strain>
    </source>
</reference>
<keyword evidence="2" id="KW-1133">Transmembrane helix</keyword>
<keyword evidence="4" id="KW-1185">Reference proteome</keyword>
<gene>
    <name evidence="3" type="ORF">RAG0_07398</name>
</gene>
<feature type="transmembrane region" description="Helical" evidence="2">
    <location>
        <begin position="165"/>
        <end position="184"/>
    </location>
</feature>
<name>A0A1E1KLC7_9HELO</name>
<feature type="compositionally biased region" description="Low complexity" evidence="1">
    <location>
        <begin position="1"/>
        <end position="16"/>
    </location>
</feature>
<feature type="region of interest" description="Disordered" evidence="1">
    <location>
        <begin position="1"/>
        <end position="29"/>
    </location>
</feature>
<sequence>MCRSSSTLSHLHSTLSRSRRNHDTLPKDCDKAHRLLPCRMMKSIANGVRRLKIRNHLRHRGEGSMVDEQRDSYSMSWVEKDEKAVVMRYGQQQQKQQQQQHSSYPVRRSLPRSGECDGRVKRTDELRRKRDTIVRVEEINSEKTEIGKGLCATARQGRKTPYMEYEYLLCGGVGVYLVLCMMFYL</sequence>
<evidence type="ECO:0000256" key="2">
    <source>
        <dbReference type="SAM" id="Phobius"/>
    </source>
</evidence>
<evidence type="ECO:0000256" key="1">
    <source>
        <dbReference type="SAM" id="MobiDB-lite"/>
    </source>
</evidence>
<feature type="region of interest" description="Disordered" evidence="1">
    <location>
        <begin position="92"/>
        <end position="117"/>
    </location>
</feature>
<dbReference type="AlphaFoldDB" id="A0A1E1KLC7"/>
<organism evidence="3 4">
    <name type="scientific">Rhynchosporium agropyri</name>
    <dbReference type="NCBI Taxonomy" id="914238"/>
    <lineage>
        <taxon>Eukaryota</taxon>
        <taxon>Fungi</taxon>
        <taxon>Dikarya</taxon>
        <taxon>Ascomycota</taxon>
        <taxon>Pezizomycotina</taxon>
        <taxon>Leotiomycetes</taxon>
        <taxon>Helotiales</taxon>
        <taxon>Ploettnerulaceae</taxon>
        <taxon>Rhynchosporium</taxon>
    </lineage>
</organism>
<evidence type="ECO:0000313" key="3">
    <source>
        <dbReference type="EMBL" id="CZS98837.1"/>
    </source>
</evidence>
<protein>
    <submittedName>
        <fullName evidence="3">Uncharacterized protein</fullName>
    </submittedName>
</protein>
<proteinExistence type="predicted"/>